<feature type="coiled-coil region" evidence="4">
    <location>
        <begin position="42"/>
        <end position="76"/>
    </location>
</feature>
<proteinExistence type="predicted"/>
<name>A0ABR3VK85_HUMIN</name>
<sequence length="699" mass="78254">MDYWAQTGKQAILAALQAACDSVQADLATQIQQQISDKHASLLEEIDRLKAVAAKVDRLEKENHALVEELARLRRHELSSAAKEPESSSTAHISPQPEPAPLLGEASPNNGPPSTTTAPSASDPDEDEDWKEKYTKWRRRYTELQDRYEKLREQTKAYREARDGWQLYAESLQVKVEKLERKMVRHGTPGRSSADPAASEAGAEATDAGRIPSEATTDGSDGADELPTRPPGEDPPHERPVYIKQEPSSDIPVVVSERAVRKRKNRDEGTGGATPPRRIKCEPSSSPFAILGEARVFSPHESIDLDGEDNGIPTPRKQRPRERELLEDEDEATATSETVAPDLADAGRPRPWDTPLGRMGESSNTLEWPSSRSKGPSRAAGKINPSIKPEWTLKSGIADVAEETPESFYAPAPRRTEKEALQTPAQSRLHSLLNQKSLTETSSPSKLPRNPSSLLKRRPLTETNTPSRLPSNPNFDLDKENPGSWSERQLKRPNDALARPAPAAFTSPAAPLRGQTRGNSSKTVRLRDKPLDQLRPEDFKVNPKANNGHRFAFDEVVRNRDERAGLSGCTDPKCCGGEWRLMAESELSAGGMAILERPGDVEMMEEYLGPEAYQLAAMTPEERRETWLKAKIQDLADRYGRHRHRFQRRPSPPGYWNPDFPSTQEIERNKKEAEEVERRIVEDRWREAIRGGRWLFRDE</sequence>
<keyword evidence="2" id="KW-0227">DNA damage</keyword>
<keyword evidence="8" id="KW-1185">Reference proteome</keyword>
<reference evidence="7 8" key="1">
    <citation type="journal article" date="2024" name="Commun. Biol.">
        <title>Comparative genomic analysis of thermophilic fungi reveals convergent evolutionary adaptations and gene losses.</title>
        <authorList>
            <person name="Steindorff A.S."/>
            <person name="Aguilar-Pontes M.V."/>
            <person name="Robinson A.J."/>
            <person name="Andreopoulos B."/>
            <person name="LaButti K."/>
            <person name="Kuo A."/>
            <person name="Mondo S."/>
            <person name="Riley R."/>
            <person name="Otillar R."/>
            <person name="Haridas S."/>
            <person name="Lipzen A."/>
            <person name="Grimwood J."/>
            <person name="Schmutz J."/>
            <person name="Clum A."/>
            <person name="Reid I.D."/>
            <person name="Moisan M.C."/>
            <person name="Butler G."/>
            <person name="Nguyen T.T.M."/>
            <person name="Dewar K."/>
            <person name="Conant G."/>
            <person name="Drula E."/>
            <person name="Henrissat B."/>
            <person name="Hansel C."/>
            <person name="Singer S."/>
            <person name="Hutchinson M.I."/>
            <person name="de Vries R.P."/>
            <person name="Natvig D.O."/>
            <person name="Powell A.J."/>
            <person name="Tsang A."/>
            <person name="Grigoriev I.V."/>
        </authorList>
    </citation>
    <scope>NUCLEOTIDE SEQUENCE [LARGE SCALE GENOMIC DNA]</scope>
    <source>
        <strain evidence="7 8">CBS 620.91</strain>
    </source>
</reference>
<evidence type="ECO:0000256" key="5">
    <source>
        <dbReference type="SAM" id="MobiDB-lite"/>
    </source>
</evidence>
<feature type="domain" description="DNA endonuclease activator Ctp1 C-terminal" evidence="6">
    <location>
        <begin position="552"/>
        <end position="665"/>
    </location>
</feature>
<evidence type="ECO:0000256" key="2">
    <source>
        <dbReference type="ARBA" id="ARBA00022763"/>
    </source>
</evidence>
<dbReference type="InterPro" id="IPR033316">
    <property type="entry name" value="RBBP8-like"/>
</dbReference>
<feature type="compositionally biased region" description="Low complexity" evidence="5">
    <location>
        <begin position="501"/>
        <end position="511"/>
    </location>
</feature>
<organism evidence="7 8">
    <name type="scientific">Humicola insolens</name>
    <name type="common">Soft-rot fungus</name>
    <dbReference type="NCBI Taxonomy" id="85995"/>
    <lineage>
        <taxon>Eukaryota</taxon>
        <taxon>Fungi</taxon>
        <taxon>Dikarya</taxon>
        <taxon>Ascomycota</taxon>
        <taxon>Pezizomycotina</taxon>
        <taxon>Sordariomycetes</taxon>
        <taxon>Sordariomycetidae</taxon>
        <taxon>Sordariales</taxon>
        <taxon>Chaetomiaceae</taxon>
        <taxon>Mycothermus</taxon>
    </lineage>
</organism>
<evidence type="ECO:0000256" key="4">
    <source>
        <dbReference type="SAM" id="Coils"/>
    </source>
</evidence>
<feature type="region of interest" description="Disordered" evidence="5">
    <location>
        <begin position="501"/>
        <end position="528"/>
    </location>
</feature>
<feature type="compositionally biased region" description="Basic and acidic residues" evidence="5">
    <location>
        <begin position="231"/>
        <end position="241"/>
    </location>
</feature>
<feature type="compositionally biased region" description="Polar residues" evidence="5">
    <location>
        <begin position="361"/>
        <end position="374"/>
    </location>
</feature>
<comment type="caution">
    <text evidence="7">The sequence shown here is derived from an EMBL/GenBank/DDBJ whole genome shotgun (WGS) entry which is preliminary data.</text>
</comment>
<dbReference type="InterPro" id="IPR013882">
    <property type="entry name" value="Ctp1_C"/>
</dbReference>
<dbReference type="PANTHER" id="PTHR15107">
    <property type="entry name" value="RETINOBLASTOMA BINDING PROTEIN 8"/>
    <property type="match status" value="1"/>
</dbReference>
<feature type="compositionally biased region" description="Polar residues" evidence="5">
    <location>
        <begin position="107"/>
        <end position="120"/>
    </location>
</feature>
<evidence type="ECO:0000256" key="1">
    <source>
        <dbReference type="ARBA" id="ARBA00004123"/>
    </source>
</evidence>
<feature type="coiled-coil region" evidence="4">
    <location>
        <begin position="134"/>
        <end position="161"/>
    </location>
</feature>
<feature type="region of interest" description="Disordered" evidence="5">
    <location>
        <begin position="183"/>
        <end position="488"/>
    </location>
</feature>
<feature type="compositionally biased region" description="Polar residues" evidence="5">
    <location>
        <begin position="461"/>
        <end position="474"/>
    </location>
</feature>
<evidence type="ECO:0000256" key="3">
    <source>
        <dbReference type="ARBA" id="ARBA00023242"/>
    </source>
</evidence>
<comment type="subcellular location">
    <subcellularLocation>
        <location evidence="1">Nucleus</location>
    </subcellularLocation>
</comment>
<keyword evidence="3" id="KW-0539">Nucleus</keyword>
<evidence type="ECO:0000313" key="7">
    <source>
        <dbReference type="EMBL" id="KAL1842166.1"/>
    </source>
</evidence>
<dbReference type="EMBL" id="JAZGSY010000052">
    <property type="protein sequence ID" value="KAL1842166.1"/>
    <property type="molecule type" value="Genomic_DNA"/>
</dbReference>
<feature type="region of interest" description="Disordered" evidence="5">
    <location>
        <begin position="78"/>
        <end position="130"/>
    </location>
</feature>
<gene>
    <name evidence="7" type="ORF">VTJ49DRAFT_5939</name>
</gene>
<keyword evidence="4" id="KW-0175">Coiled coil</keyword>
<feature type="compositionally biased region" description="Low complexity" evidence="5">
    <location>
        <begin position="193"/>
        <end position="209"/>
    </location>
</feature>
<accession>A0ABR3VK85</accession>
<dbReference type="Pfam" id="PF08573">
    <property type="entry name" value="SAE2"/>
    <property type="match status" value="1"/>
</dbReference>
<dbReference type="PANTHER" id="PTHR15107:SF0">
    <property type="entry name" value="DNA ENDONUCLEASE ACTIVATOR CTP1 C-TERMINAL DOMAIN-CONTAINING PROTEIN"/>
    <property type="match status" value="1"/>
</dbReference>
<evidence type="ECO:0000313" key="8">
    <source>
        <dbReference type="Proteomes" id="UP001583172"/>
    </source>
</evidence>
<protein>
    <recommendedName>
        <fullName evidence="6">DNA endonuclease activator Ctp1 C-terminal domain-containing protein</fullName>
    </recommendedName>
</protein>
<dbReference type="Proteomes" id="UP001583172">
    <property type="component" value="Unassembled WGS sequence"/>
</dbReference>
<feature type="compositionally biased region" description="Polar residues" evidence="5">
    <location>
        <begin position="423"/>
        <end position="453"/>
    </location>
</feature>
<evidence type="ECO:0000259" key="6">
    <source>
        <dbReference type="Pfam" id="PF08573"/>
    </source>
</evidence>